<evidence type="ECO:0000313" key="1">
    <source>
        <dbReference type="EMBL" id="MFH4977659.1"/>
    </source>
</evidence>
<keyword evidence="2" id="KW-1185">Reference proteome</keyword>
<dbReference type="InterPro" id="IPR016024">
    <property type="entry name" value="ARM-type_fold"/>
</dbReference>
<reference evidence="1 2" key="1">
    <citation type="submission" date="2024-08" db="EMBL/GenBank/DDBJ databases">
        <title>Gnathostoma spinigerum genome.</title>
        <authorList>
            <person name="Gonzalez-Bertolin B."/>
            <person name="Monzon S."/>
            <person name="Zaballos A."/>
            <person name="Jimenez P."/>
            <person name="Dekumyoy P."/>
            <person name="Varona S."/>
            <person name="Cuesta I."/>
            <person name="Sumanam S."/>
            <person name="Adisakwattana P."/>
            <person name="Gasser R.B."/>
            <person name="Hernandez-Gonzalez A."/>
            <person name="Young N.D."/>
            <person name="Perteguer M.J."/>
        </authorList>
    </citation>
    <scope>NUCLEOTIDE SEQUENCE [LARGE SCALE GENOMIC DNA]</scope>
    <source>
        <strain evidence="1">AL3</strain>
        <tissue evidence="1">Liver</tissue>
    </source>
</reference>
<evidence type="ECO:0008006" key="3">
    <source>
        <dbReference type="Google" id="ProtNLM"/>
    </source>
</evidence>
<dbReference type="SUPFAM" id="SSF48371">
    <property type="entry name" value="ARM repeat"/>
    <property type="match status" value="1"/>
</dbReference>
<name>A0ABD6EJY4_9BILA</name>
<dbReference type="Gene3D" id="1.25.10.10">
    <property type="entry name" value="Leucine-rich Repeat Variant"/>
    <property type="match status" value="1"/>
</dbReference>
<evidence type="ECO:0000313" key="2">
    <source>
        <dbReference type="Proteomes" id="UP001608902"/>
    </source>
</evidence>
<sequence>MLLLTDDYKWHPLYISVFQFVGLFRDKNPVPFIENVAHETWINKNLGSHQLYHIRDMMDRLLNVPIVPPLESLRHIALVLIDSDRRFQEIAEHYLKNARGQLRDDIVKGYLCLLEHDHAISRKAACRALYTLDSERGIWFLSHVAAYDRDPSVRDEAATALRKVQSHHDQDSSQVTRI</sequence>
<dbReference type="PANTHER" id="PTHR15829">
    <property type="entry name" value="PROTEIN KINASE PKN/PRK1, EFFECTOR"/>
    <property type="match status" value="1"/>
</dbReference>
<dbReference type="Proteomes" id="UP001608902">
    <property type="component" value="Unassembled WGS sequence"/>
</dbReference>
<protein>
    <recommendedName>
        <fullName evidence="3">HEAT repeat domain-containing protein</fullName>
    </recommendedName>
</protein>
<dbReference type="InterPro" id="IPR026136">
    <property type="entry name" value="RIPOR3"/>
</dbReference>
<dbReference type="InterPro" id="IPR011989">
    <property type="entry name" value="ARM-like"/>
</dbReference>
<proteinExistence type="predicted"/>
<organism evidence="1 2">
    <name type="scientific">Gnathostoma spinigerum</name>
    <dbReference type="NCBI Taxonomy" id="75299"/>
    <lineage>
        <taxon>Eukaryota</taxon>
        <taxon>Metazoa</taxon>
        <taxon>Ecdysozoa</taxon>
        <taxon>Nematoda</taxon>
        <taxon>Chromadorea</taxon>
        <taxon>Rhabditida</taxon>
        <taxon>Spirurina</taxon>
        <taxon>Gnathostomatomorpha</taxon>
        <taxon>Gnathostomatoidea</taxon>
        <taxon>Gnathostomatidae</taxon>
        <taxon>Gnathostoma</taxon>
    </lineage>
</organism>
<dbReference type="PANTHER" id="PTHR15829:SF13">
    <property type="entry name" value="FAM65 N-TERMINAL DOMAIN-CONTAINING PROTEIN"/>
    <property type="match status" value="1"/>
</dbReference>
<dbReference type="AlphaFoldDB" id="A0ABD6EJY4"/>
<gene>
    <name evidence="1" type="ORF">AB6A40_004368</name>
</gene>
<dbReference type="EMBL" id="JBGFUD010002488">
    <property type="protein sequence ID" value="MFH4977659.1"/>
    <property type="molecule type" value="Genomic_DNA"/>
</dbReference>
<accession>A0ABD6EJY4</accession>
<comment type="caution">
    <text evidence="1">The sequence shown here is derived from an EMBL/GenBank/DDBJ whole genome shotgun (WGS) entry which is preliminary data.</text>
</comment>